<reference evidence="6 7" key="1">
    <citation type="submission" date="2015-12" db="EMBL/GenBank/DDBJ databases">
        <title>Serinicoccus chungangenesis strain CD08_5 genome sequencing and assembly.</title>
        <authorList>
            <person name="Chander A.M."/>
            <person name="Kaur G."/>
            <person name="Nair G.R."/>
            <person name="Dhawan D.K."/>
            <person name="Kochhar R.K."/>
            <person name="Mayilraj S."/>
            <person name="Bhadada S.K."/>
        </authorList>
    </citation>
    <scope>NUCLEOTIDE SEQUENCE [LARGE SCALE GENOMIC DNA]</scope>
    <source>
        <strain evidence="6 7">CD08_5</strain>
    </source>
</reference>
<dbReference type="EMBL" id="LQBL01000022">
    <property type="protein sequence ID" value="KUG55807.1"/>
    <property type="molecule type" value="Genomic_DNA"/>
</dbReference>
<dbReference type="AlphaFoldDB" id="A0A0W8I8U2"/>
<accession>A0A0W8I8U2</accession>
<evidence type="ECO:0000313" key="7">
    <source>
        <dbReference type="Proteomes" id="UP000054837"/>
    </source>
</evidence>
<dbReference type="Gene3D" id="1.20.120.350">
    <property type="entry name" value="Voltage-gated potassium channels. Chain C"/>
    <property type="match status" value="1"/>
</dbReference>
<gene>
    <name evidence="6" type="ORF">AVL62_05845</name>
</gene>
<dbReference type="OrthoDB" id="5187533at2"/>
<evidence type="ECO:0000256" key="4">
    <source>
        <dbReference type="ARBA" id="ARBA00023136"/>
    </source>
</evidence>
<dbReference type="STRING" id="767452.AVL62_05845"/>
<dbReference type="GO" id="GO:0016020">
    <property type="term" value="C:membrane"/>
    <property type="evidence" value="ECO:0007669"/>
    <property type="project" value="UniProtKB-SubCell"/>
</dbReference>
<evidence type="ECO:0000256" key="3">
    <source>
        <dbReference type="ARBA" id="ARBA00022989"/>
    </source>
</evidence>
<dbReference type="InterPro" id="IPR027359">
    <property type="entry name" value="Volt_channel_dom_sf"/>
</dbReference>
<organism evidence="6 7">
    <name type="scientific">Serinicoccus chungangensis</name>
    <dbReference type="NCBI Taxonomy" id="767452"/>
    <lineage>
        <taxon>Bacteria</taxon>
        <taxon>Bacillati</taxon>
        <taxon>Actinomycetota</taxon>
        <taxon>Actinomycetes</taxon>
        <taxon>Micrococcales</taxon>
        <taxon>Ornithinimicrobiaceae</taxon>
        <taxon>Serinicoccus</taxon>
    </lineage>
</organism>
<dbReference type="SUPFAM" id="SSF81324">
    <property type="entry name" value="Voltage-gated potassium channels"/>
    <property type="match status" value="1"/>
</dbReference>
<keyword evidence="3 5" id="KW-1133">Transmembrane helix</keyword>
<proteinExistence type="predicted"/>
<keyword evidence="7" id="KW-1185">Reference proteome</keyword>
<dbReference type="RefSeq" id="WP_058890916.1">
    <property type="nucleotide sequence ID" value="NZ_LQBL01000022.1"/>
</dbReference>
<protein>
    <recommendedName>
        <fullName evidence="8">Ion transport domain-containing protein</fullName>
    </recommendedName>
</protein>
<evidence type="ECO:0000256" key="1">
    <source>
        <dbReference type="ARBA" id="ARBA00004141"/>
    </source>
</evidence>
<evidence type="ECO:0000256" key="2">
    <source>
        <dbReference type="ARBA" id="ARBA00022692"/>
    </source>
</evidence>
<comment type="subcellular location">
    <subcellularLocation>
        <location evidence="1">Membrane</location>
        <topology evidence="1">Multi-pass membrane protein</topology>
    </subcellularLocation>
</comment>
<feature type="transmembrane region" description="Helical" evidence="5">
    <location>
        <begin position="45"/>
        <end position="62"/>
    </location>
</feature>
<sequence>MTQDREAEWEERLALPVVVAALASVPAVFLTLLDDPYATVGAVTNWLTGAVLLAETLILFLVARDKRSWVRRNWWLILLTVGVVLAVVLAVGPLQLLRLLRVVGALRLIRAGRILKAGRLLRQRLGLTGRWQQVPGVLATVLVAAFVTVVLADPTSQSRVLLEQLLGSTAATLATLVAGLLLGVATVVVVRQRRQDAGNERAR</sequence>
<name>A0A0W8I8U2_9MICO</name>
<dbReference type="Proteomes" id="UP000054837">
    <property type="component" value="Unassembled WGS sequence"/>
</dbReference>
<keyword evidence="4 5" id="KW-0472">Membrane</keyword>
<feature type="transmembrane region" description="Helical" evidence="5">
    <location>
        <begin position="74"/>
        <end position="92"/>
    </location>
</feature>
<evidence type="ECO:0000313" key="6">
    <source>
        <dbReference type="EMBL" id="KUG55807.1"/>
    </source>
</evidence>
<evidence type="ECO:0008006" key="8">
    <source>
        <dbReference type="Google" id="ProtNLM"/>
    </source>
</evidence>
<evidence type="ECO:0000256" key="5">
    <source>
        <dbReference type="SAM" id="Phobius"/>
    </source>
</evidence>
<feature type="transmembrane region" description="Helical" evidence="5">
    <location>
        <begin position="165"/>
        <end position="190"/>
    </location>
</feature>
<comment type="caution">
    <text evidence="6">The sequence shown here is derived from an EMBL/GenBank/DDBJ whole genome shotgun (WGS) entry which is preliminary data.</text>
</comment>
<feature type="transmembrane region" description="Helical" evidence="5">
    <location>
        <begin position="12"/>
        <end position="33"/>
    </location>
</feature>
<keyword evidence="2 5" id="KW-0812">Transmembrane</keyword>